<keyword evidence="4" id="KW-1185">Reference proteome</keyword>
<reference evidence="3" key="1">
    <citation type="submission" date="2023-08" db="EMBL/GenBank/DDBJ databases">
        <authorList>
            <person name="Audoor S."/>
            <person name="Bilcke G."/>
        </authorList>
    </citation>
    <scope>NUCLEOTIDE SEQUENCE</scope>
</reference>
<dbReference type="Proteomes" id="UP001295423">
    <property type="component" value="Unassembled WGS sequence"/>
</dbReference>
<keyword evidence="2" id="KW-0812">Transmembrane</keyword>
<evidence type="ECO:0000256" key="2">
    <source>
        <dbReference type="SAM" id="Phobius"/>
    </source>
</evidence>
<feature type="compositionally biased region" description="Basic and acidic residues" evidence="1">
    <location>
        <begin position="55"/>
        <end position="78"/>
    </location>
</feature>
<evidence type="ECO:0000313" key="4">
    <source>
        <dbReference type="Proteomes" id="UP001295423"/>
    </source>
</evidence>
<gene>
    <name evidence="3" type="ORF">CYCCA115_LOCUS21601</name>
</gene>
<name>A0AAD2G827_9STRA</name>
<accession>A0AAD2G827</accession>
<keyword evidence="2" id="KW-0472">Membrane</keyword>
<feature type="compositionally biased region" description="Polar residues" evidence="1">
    <location>
        <begin position="816"/>
        <end position="829"/>
    </location>
</feature>
<dbReference type="EMBL" id="CAKOGP040002247">
    <property type="protein sequence ID" value="CAJ1966017.1"/>
    <property type="molecule type" value="Genomic_DNA"/>
</dbReference>
<feature type="compositionally biased region" description="Basic residues" evidence="1">
    <location>
        <begin position="79"/>
        <end position="92"/>
    </location>
</feature>
<feature type="region of interest" description="Disordered" evidence="1">
    <location>
        <begin position="276"/>
        <end position="308"/>
    </location>
</feature>
<feature type="compositionally biased region" description="Polar residues" evidence="1">
    <location>
        <begin position="836"/>
        <end position="845"/>
    </location>
</feature>
<evidence type="ECO:0000256" key="1">
    <source>
        <dbReference type="SAM" id="MobiDB-lite"/>
    </source>
</evidence>
<proteinExistence type="predicted"/>
<feature type="region of interest" description="Disordered" evidence="1">
    <location>
        <begin position="816"/>
        <end position="845"/>
    </location>
</feature>
<feature type="region of interest" description="Disordered" evidence="1">
    <location>
        <begin position="55"/>
        <end position="181"/>
    </location>
</feature>
<keyword evidence="2" id="KW-1133">Transmembrane helix</keyword>
<sequence>MPVKRTRISRQQSLPTISEAHGGAIISSFPIPEIKGAPQEVAPFEVGPVMPTLIERDGLQKTNRERRMGCVTKEEREAKRKAKKEKRRAEKRRAKELEAAKSESSAMAIDSDVKDPVPGSFPSPRKSPKRGFSSPKVSLDDAIRKQEEMAAMDFSKLPMPPTTEDSEDGTTEGNHMVSSGNGVADAHIKVTEEIDDEEGNQLISSTAATQNDFPVLEISNDPVSMIFDQNDHKVQSFGSNTTLIASEVDPITEESRIEAAKSQLVGAVVGQKSLVDNKAPQVPGDSTKVEPVTADRTQSEQDTNDEESAQIGVEVERLLMPAEKDVHHTQELSNSTIDSESSSIIVETSLIPAETVQKPSDFAALMFATKGPSFCGSLDETTVEISQSSSDNDFDESNLLIAQVPDPNDDTTVYESECFETSADVERNMRRISIRRASISGPRPDYPDSSDDEEVLTPGATSITRHASLDSKHDRPILVRRESKSNLRKFRQGPQVLTTSAFGIVRLSDQRTLESSFIGEHEEIVADDDILVHAFRVEDDLANESGKQKKIQHILEATEDTSSNARGSPCDEASELIVQEKNESQRGWIVLIILLLTSGLAAGIAFAVTRNAFSSGLQSTSSDEPISIIPSQPSTGVLKYDPPTAKECDIIESGGTLQGEDELLRRDFDLLIDIELMNGFAFGGAVALLSDLQEGVNKYLIPHLTGCDDISKDRSLRGQSPSPRRLANARYVIANANAIVQLDETRSCEMSTAANCHAVKMSLQLRLKGEEKDFPITNVVSQSLDENNSLRRILRLSAPFREAIVTDIISKDPTTVQTVVPTESPSYSPTIEIPTESPSVSPTSR</sequence>
<feature type="compositionally biased region" description="Basic and acidic residues" evidence="1">
    <location>
        <begin position="138"/>
        <end position="148"/>
    </location>
</feature>
<protein>
    <submittedName>
        <fullName evidence="3">Uncharacterized protein</fullName>
    </submittedName>
</protein>
<organism evidence="3 4">
    <name type="scientific">Cylindrotheca closterium</name>
    <dbReference type="NCBI Taxonomy" id="2856"/>
    <lineage>
        <taxon>Eukaryota</taxon>
        <taxon>Sar</taxon>
        <taxon>Stramenopiles</taxon>
        <taxon>Ochrophyta</taxon>
        <taxon>Bacillariophyta</taxon>
        <taxon>Bacillariophyceae</taxon>
        <taxon>Bacillariophycidae</taxon>
        <taxon>Bacillariales</taxon>
        <taxon>Bacillariaceae</taxon>
        <taxon>Cylindrotheca</taxon>
    </lineage>
</organism>
<comment type="caution">
    <text evidence="3">The sequence shown here is derived from an EMBL/GenBank/DDBJ whole genome shotgun (WGS) entry which is preliminary data.</text>
</comment>
<feature type="transmembrane region" description="Helical" evidence="2">
    <location>
        <begin position="588"/>
        <end position="608"/>
    </location>
</feature>
<dbReference type="AlphaFoldDB" id="A0AAD2G827"/>
<evidence type="ECO:0000313" key="3">
    <source>
        <dbReference type="EMBL" id="CAJ1966017.1"/>
    </source>
</evidence>